<proteinExistence type="predicted"/>
<evidence type="ECO:0000313" key="1">
    <source>
        <dbReference type="EMBL" id="OWK45776.1"/>
    </source>
</evidence>
<organism evidence="1 2">
    <name type="scientific">Fimbriiglobus ruber</name>
    <dbReference type="NCBI Taxonomy" id="1908690"/>
    <lineage>
        <taxon>Bacteria</taxon>
        <taxon>Pseudomonadati</taxon>
        <taxon>Planctomycetota</taxon>
        <taxon>Planctomycetia</taxon>
        <taxon>Gemmatales</taxon>
        <taxon>Gemmataceae</taxon>
        <taxon>Fimbriiglobus</taxon>
    </lineage>
</organism>
<dbReference type="AlphaFoldDB" id="A0A225E6N6"/>
<name>A0A225E6N6_9BACT</name>
<protein>
    <submittedName>
        <fullName evidence="1">Uncharacterized protein</fullName>
    </submittedName>
</protein>
<sequence>MHLACKPTYVPKIIQGRKQIEAMPREWVVQNIDRAADETLDLNDYWDYRRLLELLIIINARDSFNRSIAVGLAHTDYDIHEAAEDFSGTLDGAGGV</sequence>
<gene>
    <name evidence="1" type="ORF">FRUB_02107</name>
</gene>
<reference evidence="2" key="1">
    <citation type="submission" date="2017-06" db="EMBL/GenBank/DDBJ databases">
        <title>Genome analysis of Fimbriiglobus ruber SP5, the first member of the order Planctomycetales with confirmed chitinolytic capability.</title>
        <authorList>
            <person name="Ravin N.V."/>
            <person name="Rakitin A.L."/>
            <person name="Ivanova A.A."/>
            <person name="Beletsky A.V."/>
            <person name="Kulichevskaya I.S."/>
            <person name="Mardanov A.V."/>
            <person name="Dedysh S.N."/>
        </authorList>
    </citation>
    <scope>NUCLEOTIDE SEQUENCE [LARGE SCALE GENOMIC DNA]</scope>
    <source>
        <strain evidence="2">SP5</strain>
    </source>
</reference>
<evidence type="ECO:0000313" key="2">
    <source>
        <dbReference type="Proteomes" id="UP000214646"/>
    </source>
</evidence>
<keyword evidence="2" id="KW-1185">Reference proteome</keyword>
<comment type="caution">
    <text evidence="1">The sequence shown here is derived from an EMBL/GenBank/DDBJ whole genome shotgun (WGS) entry which is preliminary data.</text>
</comment>
<dbReference type="EMBL" id="NIDE01000002">
    <property type="protein sequence ID" value="OWK45776.1"/>
    <property type="molecule type" value="Genomic_DNA"/>
</dbReference>
<accession>A0A225E6N6</accession>
<dbReference type="Proteomes" id="UP000214646">
    <property type="component" value="Unassembled WGS sequence"/>
</dbReference>